<keyword evidence="10" id="KW-0150">Chloroplast</keyword>
<dbReference type="GO" id="GO:0015934">
    <property type="term" value="C:large ribosomal subunit"/>
    <property type="evidence" value="ECO:0007669"/>
    <property type="project" value="InterPro"/>
</dbReference>
<keyword evidence="5" id="KW-0694">RNA-binding</keyword>
<dbReference type="GeneID" id="39111736"/>
<comment type="subcellular location">
    <subcellularLocation>
        <location evidence="1">Plastid</location>
    </subcellularLocation>
</comment>
<evidence type="ECO:0000256" key="1">
    <source>
        <dbReference type="ARBA" id="ARBA00004474"/>
    </source>
</evidence>
<dbReference type="InterPro" id="IPR018260">
    <property type="entry name" value="Ribosomal_uL22_CS"/>
</dbReference>
<dbReference type="InterPro" id="IPR047867">
    <property type="entry name" value="Ribosomal_uL22_bac/org-type"/>
</dbReference>
<dbReference type="EMBL" id="MH286319">
    <property type="protein sequence ID" value="QBE87526.1"/>
    <property type="molecule type" value="Genomic_DNA"/>
</dbReference>
<sequence length="146" mass="16762">MGKLWKKDEVDPSKKKKTKNEVYASGQYIPISADKARRIINQIGYRYYETGVLLLKFMPYRACYPILKLLYSAASNAVHNMGWNKSDLVISKVEVNKGTTIKKSKPRARGRSSLIKRSTCHITIVLKDISYYTKDQEKSNLIQNGR</sequence>
<evidence type="ECO:0000256" key="5">
    <source>
        <dbReference type="ARBA" id="ARBA00022884"/>
    </source>
</evidence>
<dbReference type="EMBL" id="MK397867">
    <property type="protein sequence ID" value="QBC67550.1"/>
    <property type="molecule type" value="Genomic_DNA"/>
</dbReference>
<evidence type="ECO:0000256" key="2">
    <source>
        <dbReference type="ARBA" id="ARBA00009451"/>
    </source>
</evidence>
<evidence type="ECO:0000313" key="10">
    <source>
        <dbReference type="EMBL" id="QBE87526.1"/>
    </source>
</evidence>
<keyword evidence="4" id="KW-0699">rRNA-binding</keyword>
<dbReference type="GO" id="GO:0003735">
    <property type="term" value="F:structural constituent of ribosome"/>
    <property type="evidence" value="ECO:0007669"/>
    <property type="project" value="InterPro"/>
</dbReference>
<dbReference type="NCBIfam" id="TIGR01044">
    <property type="entry name" value="rplV_bact"/>
    <property type="match status" value="1"/>
</dbReference>
<dbReference type="Gene3D" id="3.90.470.10">
    <property type="entry name" value="Ribosomal protein L22/L17"/>
    <property type="match status" value="1"/>
</dbReference>
<dbReference type="SUPFAM" id="SSF54843">
    <property type="entry name" value="Ribosomal protein L22"/>
    <property type="match status" value="1"/>
</dbReference>
<dbReference type="InterPro" id="IPR005727">
    <property type="entry name" value="Ribosomal_uL22_bac/chlpt-type"/>
</dbReference>
<evidence type="ECO:0000256" key="8">
    <source>
        <dbReference type="ARBA" id="ARBA00035285"/>
    </source>
</evidence>
<accession>A0A411L5E5</accession>
<dbReference type="PANTHER" id="PTHR13501:SF10">
    <property type="entry name" value="LARGE RIBOSOMAL SUBUNIT PROTEIN UL22M"/>
    <property type="match status" value="1"/>
</dbReference>
<dbReference type="CDD" id="cd00336">
    <property type="entry name" value="Ribosomal_L22"/>
    <property type="match status" value="1"/>
</dbReference>
<organism evidence="10">
    <name type="scientific">Drosophyllum lusitanicum</name>
    <name type="common">Portuguese sundew</name>
    <name type="synonym">Drosera lusitanica</name>
    <dbReference type="NCBI Taxonomy" id="4373"/>
    <lineage>
        <taxon>Eukaryota</taxon>
        <taxon>Viridiplantae</taxon>
        <taxon>Streptophyta</taxon>
        <taxon>Embryophyta</taxon>
        <taxon>Tracheophyta</taxon>
        <taxon>Spermatophyta</taxon>
        <taxon>Magnoliopsida</taxon>
        <taxon>eudicotyledons</taxon>
        <taxon>Gunneridae</taxon>
        <taxon>Pentapetalae</taxon>
        <taxon>Caryophyllales</taxon>
        <taxon>Drosophyllaceae</taxon>
        <taxon>Drosophyllum</taxon>
    </lineage>
</organism>
<evidence type="ECO:0000256" key="6">
    <source>
        <dbReference type="ARBA" id="ARBA00022980"/>
    </source>
</evidence>
<geneLocation type="plastid" evidence="10"/>
<dbReference type="PANTHER" id="PTHR13501">
    <property type="entry name" value="CHLOROPLAST 50S RIBOSOMAL PROTEIN L22-RELATED"/>
    <property type="match status" value="1"/>
</dbReference>
<dbReference type="InterPro" id="IPR001063">
    <property type="entry name" value="Ribosomal_uL22"/>
</dbReference>
<dbReference type="RefSeq" id="YP_009556620.1">
    <property type="nucleotide sequence ID" value="NC_040939.1"/>
</dbReference>
<dbReference type="AlphaFoldDB" id="A0A411L5E5"/>
<keyword evidence="3 10" id="KW-0934">Plastid</keyword>
<dbReference type="PROSITE" id="PS00464">
    <property type="entry name" value="RIBOSOMAL_L22"/>
    <property type="match status" value="1"/>
</dbReference>
<dbReference type="GO" id="GO:0019843">
    <property type="term" value="F:rRNA binding"/>
    <property type="evidence" value="ECO:0007669"/>
    <property type="project" value="UniProtKB-KW"/>
</dbReference>
<gene>
    <name evidence="10" type="primary">rpl22</name>
</gene>
<name>A0A411L5E5_DROLU</name>
<dbReference type="EMBL" id="MK397933">
    <property type="protein sequence ID" value="QBC72952.1"/>
    <property type="molecule type" value="Genomic_DNA"/>
</dbReference>
<evidence type="ECO:0000256" key="9">
    <source>
        <dbReference type="RuleBase" id="RU004005"/>
    </source>
</evidence>
<reference evidence="10" key="1">
    <citation type="journal article" date="2019" name="Mol. Phylogenet. Evol.">
        <title>Plastid phylogenomic insights into the evolution of Caryophyllales.</title>
        <authorList>
            <person name="Yao G."/>
            <person name="Jin J.J."/>
            <person name="Li H.T."/>
            <person name="Yang J.B."/>
            <person name="Shiva Mandala V."/>
            <person name="Croley M."/>
            <person name="Mostow R."/>
            <person name="Douglas N.A."/>
            <person name="Chase M.W."/>
            <person name="Christenhusz M.J."/>
            <person name="Soltis D.E."/>
            <person name="Soltis P.S."/>
            <person name="Smith S.A."/>
            <person name="Brockington S.F."/>
            <person name="Moore M.J."/>
            <person name="Yi T.S."/>
            <person name="Li D.Z."/>
        </authorList>
    </citation>
    <scope>NUCLEOTIDE SEQUENCE</scope>
</reference>
<evidence type="ECO:0000256" key="4">
    <source>
        <dbReference type="ARBA" id="ARBA00022730"/>
    </source>
</evidence>
<evidence type="ECO:0000256" key="7">
    <source>
        <dbReference type="ARBA" id="ARBA00023274"/>
    </source>
</evidence>
<evidence type="ECO:0000256" key="3">
    <source>
        <dbReference type="ARBA" id="ARBA00022640"/>
    </source>
</evidence>
<comment type="similarity">
    <text evidence="2 9">Belongs to the universal ribosomal protein uL22 family.</text>
</comment>
<proteinExistence type="inferred from homology"/>
<protein>
    <recommendedName>
        <fullName evidence="8">Large ribosomal subunit protein uL22c</fullName>
    </recommendedName>
</protein>
<dbReference type="GO" id="GO:0009536">
    <property type="term" value="C:plastid"/>
    <property type="evidence" value="ECO:0007669"/>
    <property type="project" value="UniProtKB-SubCell"/>
</dbReference>
<dbReference type="HAMAP" id="MF_01331_B">
    <property type="entry name" value="Ribosomal_uL22_B"/>
    <property type="match status" value="1"/>
</dbReference>
<dbReference type="Pfam" id="PF00237">
    <property type="entry name" value="Ribosomal_L22"/>
    <property type="match status" value="1"/>
</dbReference>
<keyword evidence="7 9" id="KW-0687">Ribonucleoprotein</keyword>
<keyword evidence="6 9" id="KW-0689">Ribosomal protein</keyword>
<dbReference type="InterPro" id="IPR036394">
    <property type="entry name" value="Ribosomal_uL22_sf"/>
</dbReference>
<dbReference type="GO" id="GO:0006412">
    <property type="term" value="P:translation"/>
    <property type="evidence" value="ECO:0007669"/>
    <property type="project" value="InterPro"/>
</dbReference>